<reference evidence="1" key="1">
    <citation type="submission" date="2020-05" db="EMBL/GenBank/DDBJ databases">
        <authorList>
            <person name="Zhu T."/>
            <person name="Keshari N."/>
            <person name="Lu X."/>
        </authorList>
    </citation>
    <scope>NUCLEOTIDE SEQUENCE</scope>
    <source>
        <strain evidence="1">NK1-12</strain>
    </source>
</reference>
<accession>A0AA96W941</accession>
<dbReference type="PANTHER" id="PTHR36803">
    <property type="entry name" value="PROTEIN CHLORORESPIRATORY REDUCTION 7, CHLOROPLASTIC"/>
    <property type="match status" value="1"/>
</dbReference>
<protein>
    <submittedName>
        <fullName evidence="1">Chlororespiratory reduction protein 7</fullName>
    </submittedName>
</protein>
<dbReference type="Pfam" id="PF12095">
    <property type="entry name" value="CRR7"/>
    <property type="match status" value="1"/>
</dbReference>
<dbReference type="InterPro" id="IPR038150">
    <property type="entry name" value="CRR7-like_sf"/>
</dbReference>
<dbReference type="RefSeq" id="WP_316433346.1">
    <property type="nucleotide sequence ID" value="NZ_CP053586.1"/>
</dbReference>
<dbReference type="EMBL" id="CP053586">
    <property type="protein sequence ID" value="WNZ21982.1"/>
    <property type="molecule type" value="Genomic_DNA"/>
</dbReference>
<sequence>MPDPIMYQGDAYVVLEPNLPEQLLTADELLAKLKDLLADQQDDLPPDLSQFTDLDTQARHLMETACEFNLDPAHYLQWFVVRLEK</sequence>
<dbReference type="Gene3D" id="3.90.940.40">
    <property type="entry name" value="Protein CHLORORESPIRATORY REDUCTION 7"/>
    <property type="match status" value="1"/>
</dbReference>
<gene>
    <name evidence="1" type="ORF">HJG54_03275</name>
</gene>
<evidence type="ECO:0000313" key="1">
    <source>
        <dbReference type="EMBL" id="WNZ21982.1"/>
    </source>
</evidence>
<organism evidence="1">
    <name type="scientific">Leptolyngbya sp. NK1-12</name>
    <dbReference type="NCBI Taxonomy" id="2547451"/>
    <lineage>
        <taxon>Bacteria</taxon>
        <taxon>Bacillati</taxon>
        <taxon>Cyanobacteriota</taxon>
        <taxon>Cyanophyceae</taxon>
        <taxon>Leptolyngbyales</taxon>
        <taxon>Leptolyngbyaceae</taxon>
        <taxon>Leptolyngbya group</taxon>
        <taxon>Leptolyngbya</taxon>
    </lineage>
</organism>
<dbReference type="AlphaFoldDB" id="A0AA96W941"/>
<dbReference type="InterPro" id="IPR021954">
    <property type="entry name" value="CRR7"/>
</dbReference>
<proteinExistence type="predicted"/>
<dbReference type="PANTHER" id="PTHR36803:SF1">
    <property type="entry name" value="PROTEIN CHLORORESPIRATORY REDUCTION 7, CHLOROPLASTIC"/>
    <property type="match status" value="1"/>
</dbReference>
<name>A0AA96W941_9CYAN</name>